<evidence type="ECO:0000256" key="1">
    <source>
        <dbReference type="ARBA" id="ARBA00008834"/>
    </source>
</evidence>
<accession>A0A146KXG8</accession>
<dbReference type="GO" id="GO:0071555">
    <property type="term" value="P:cell wall organization"/>
    <property type="evidence" value="ECO:0007669"/>
    <property type="project" value="UniProtKB-KW"/>
</dbReference>
<dbReference type="InterPro" id="IPR050434">
    <property type="entry name" value="Glycosyl_hydrlase_28"/>
</dbReference>
<evidence type="ECO:0000256" key="10">
    <source>
        <dbReference type="RuleBase" id="RU361169"/>
    </source>
</evidence>
<sequence>RLQQAVERDQLSTMISSVGVLCTIYMLGIASGFDLTNFNQLNQAKQQNHIRVVNLQVPAGVTLDLTKLKDGTTVEFVGRTTFGYQEWDGPMVKISGKKLIIKGAAGNLLDGEGRRWWNGKGGPSGKRKPRMFEAIVEQSVITGLNFKNPPQACFVCNWCKNTRIDHVNVDARDGRGGLAKNTDGFGIGYAKNVNLTDCNVYNQDDCFVTGAGEDILVERLTCEGGNGISIGTLGGGAVVQRVTVRNSKIIDNLVGINVKTGHNKQGALKDITFENIELVGIQQFGISVHGNENHPQFPGGEPTPLPIENLTIKNVWGTLNGPGGANIWVWVAPGSAKNWKWSSNVKGGKSAMFRPPLQCKGIPAGLNIPCAEK</sequence>
<evidence type="ECO:0000256" key="3">
    <source>
        <dbReference type="ARBA" id="ARBA00022729"/>
    </source>
</evidence>
<dbReference type="GO" id="GO:0004650">
    <property type="term" value="F:polygalacturonase activity"/>
    <property type="evidence" value="ECO:0007669"/>
    <property type="project" value="UniProtKB-EC"/>
</dbReference>
<evidence type="ECO:0000256" key="4">
    <source>
        <dbReference type="ARBA" id="ARBA00022737"/>
    </source>
</evidence>
<dbReference type="GO" id="GO:0045490">
    <property type="term" value="P:pectin catabolic process"/>
    <property type="evidence" value="ECO:0007669"/>
    <property type="project" value="TreeGrafter"/>
</dbReference>
<evidence type="ECO:0000256" key="2">
    <source>
        <dbReference type="ARBA" id="ARBA00012736"/>
    </source>
</evidence>
<keyword evidence="7 10" id="KW-0326">Glycosidase</keyword>
<dbReference type="Gene3D" id="2.160.20.10">
    <property type="entry name" value="Single-stranded right-handed beta-helix, Pectin lyase-like"/>
    <property type="match status" value="1"/>
</dbReference>
<proteinExistence type="inferred from homology"/>
<keyword evidence="8" id="KW-0961">Cell wall biogenesis/degradation</keyword>
<keyword evidence="11" id="KW-1133">Transmembrane helix</keyword>
<evidence type="ECO:0000256" key="7">
    <source>
        <dbReference type="ARBA" id="ARBA00023295"/>
    </source>
</evidence>
<keyword evidence="3" id="KW-0732">Signal</keyword>
<keyword evidence="4" id="KW-0677">Repeat</keyword>
<dbReference type="EC" id="3.2.1.15" evidence="2"/>
<gene>
    <name evidence="12" type="primary">PG1_16</name>
    <name evidence="12" type="ORF">g.26394</name>
</gene>
<dbReference type="PANTHER" id="PTHR31884:SF1">
    <property type="entry name" value="POLYGALACTURONASE"/>
    <property type="match status" value="1"/>
</dbReference>
<dbReference type="InterPro" id="IPR012334">
    <property type="entry name" value="Pectin_lyas_fold"/>
</dbReference>
<feature type="transmembrane region" description="Helical" evidence="11">
    <location>
        <begin position="12"/>
        <end position="33"/>
    </location>
</feature>
<comment type="catalytic activity">
    <reaction evidence="9">
        <text>(1,4-alpha-D-galacturonosyl)n+m + H2O = (1,4-alpha-D-galacturonosyl)n + (1,4-alpha-D-galacturonosyl)m.</text>
        <dbReference type="EC" id="3.2.1.15"/>
    </reaction>
</comment>
<protein>
    <recommendedName>
        <fullName evidence="2">endo-polygalacturonase</fullName>
        <ecNumber evidence="2">3.2.1.15</ecNumber>
    </recommendedName>
</protein>
<organism evidence="12">
    <name type="scientific">Lygus hesperus</name>
    <name type="common">Western plant bug</name>
    <dbReference type="NCBI Taxonomy" id="30085"/>
    <lineage>
        <taxon>Eukaryota</taxon>
        <taxon>Metazoa</taxon>
        <taxon>Ecdysozoa</taxon>
        <taxon>Arthropoda</taxon>
        <taxon>Hexapoda</taxon>
        <taxon>Insecta</taxon>
        <taxon>Pterygota</taxon>
        <taxon>Neoptera</taxon>
        <taxon>Paraneoptera</taxon>
        <taxon>Hemiptera</taxon>
        <taxon>Heteroptera</taxon>
        <taxon>Panheteroptera</taxon>
        <taxon>Cimicomorpha</taxon>
        <taxon>Miridae</taxon>
        <taxon>Mirini</taxon>
        <taxon>Lygus</taxon>
    </lineage>
</organism>
<evidence type="ECO:0000256" key="8">
    <source>
        <dbReference type="ARBA" id="ARBA00023316"/>
    </source>
</evidence>
<dbReference type="SMART" id="SM00710">
    <property type="entry name" value="PbH1"/>
    <property type="match status" value="5"/>
</dbReference>
<reference evidence="12" key="1">
    <citation type="journal article" date="2016" name="Gigascience">
        <title>De novo construction of an expanded transcriptome assembly for the western tarnished plant bug, Lygus hesperus.</title>
        <authorList>
            <person name="Tassone E.E."/>
            <person name="Geib S.M."/>
            <person name="Hall B."/>
            <person name="Fabrick J.A."/>
            <person name="Brent C.S."/>
            <person name="Hull J.J."/>
        </authorList>
    </citation>
    <scope>NUCLEOTIDE SEQUENCE</scope>
</reference>
<keyword evidence="5 10" id="KW-0378">Hydrolase</keyword>
<dbReference type="InterPro" id="IPR011050">
    <property type="entry name" value="Pectin_lyase_fold/virulence"/>
</dbReference>
<evidence type="ECO:0000256" key="9">
    <source>
        <dbReference type="ARBA" id="ARBA00034074"/>
    </source>
</evidence>
<dbReference type="InterPro" id="IPR000743">
    <property type="entry name" value="Glyco_hydro_28"/>
</dbReference>
<evidence type="ECO:0000313" key="12">
    <source>
        <dbReference type="EMBL" id="JAQ01141.1"/>
    </source>
</evidence>
<comment type="similarity">
    <text evidence="1 10">Belongs to the glycosyl hydrolase 28 family.</text>
</comment>
<evidence type="ECO:0000256" key="6">
    <source>
        <dbReference type="ARBA" id="ARBA00023157"/>
    </source>
</evidence>
<dbReference type="PANTHER" id="PTHR31884">
    <property type="entry name" value="POLYGALACTURONASE"/>
    <property type="match status" value="1"/>
</dbReference>
<keyword evidence="11" id="KW-0472">Membrane</keyword>
<dbReference type="Pfam" id="PF00295">
    <property type="entry name" value="Glyco_hydro_28"/>
    <property type="match status" value="1"/>
</dbReference>
<dbReference type="EMBL" id="GDHC01017488">
    <property type="protein sequence ID" value="JAQ01141.1"/>
    <property type="molecule type" value="Transcribed_RNA"/>
</dbReference>
<keyword evidence="6" id="KW-1015">Disulfide bond</keyword>
<name>A0A146KXG8_LYGHE</name>
<dbReference type="InterPro" id="IPR006626">
    <property type="entry name" value="PbH1"/>
</dbReference>
<dbReference type="AlphaFoldDB" id="A0A146KXG8"/>
<feature type="non-terminal residue" evidence="12">
    <location>
        <position position="1"/>
    </location>
</feature>
<dbReference type="GO" id="GO:0005576">
    <property type="term" value="C:extracellular region"/>
    <property type="evidence" value="ECO:0007669"/>
    <property type="project" value="TreeGrafter"/>
</dbReference>
<dbReference type="SUPFAM" id="SSF51126">
    <property type="entry name" value="Pectin lyase-like"/>
    <property type="match status" value="1"/>
</dbReference>
<evidence type="ECO:0000256" key="5">
    <source>
        <dbReference type="ARBA" id="ARBA00022801"/>
    </source>
</evidence>
<evidence type="ECO:0000256" key="11">
    <source>
        <dbReference type="SAM" id="Phobius"/>
    </source>
</evidence>
<keyword evidence="11" id="KW-0812">Transmembrane</keyword>